<protein>
    <submittedName>
        <fullName evidence="1">Uncharacterized protein</fullName>
    </submittedName>
</protein>
<dbReference type="AlphaFoldDB" id="A0A2J7ZZ88"/>
<reference evidence="1 2" key="1">
    <citation type="journal article" date="2017" name="Mol. Biol. Evol.">
        <title>The 4-celled Tetrabaena socialis nuclear genome reveals the essential components for genetic control of cell number at the origin of multicellularity in the volvocine lineage.</title>
        <authorList>
            <person name="Featherston J."/>
            <person name="Arakaki Y."/>
            <person name="Hanschen E.R."/>
            <person name="Ferris P.J."/>
            <person name="Michod R.E."/>
            <person name="Olson B.J.S.C."/>
            <person name="Nozaki H."/>
            <person name="Durand P.M."/>
        </authorList>
    </citation>
    <scope>NUCLEOTIDE SEQUENCE [LARGE SCALE GENOMIC DNA]</scope>
    <source>
        <strain evidence="1 2">NIES-571</strain>
    </source>
</reference>
<name>A0A2J7ZZ88_9CHLO</name>
<keyword evidence="2" id="KW-1185">Reference proteome</keyword>
<dbReference type="Proteomes" id="UP000236333">
    <property type="component" value="Unassembled WGS sequence"/>
</dbReference>
<accession>A0A2J7ZZ88</accession>
<feature type="non-terminal residue" evidence="1">
    <location>
        <position position="166"/>
    </location>
</feature>
<sequence>MHTMAGVSLARIEAQQAQLPVRRSAVAVIYTRAWRQLHGSCRNPTVVRAHRAPCPAARWACSGGRRRSARAGSAAGGPLSGGPLATYQGSAQAPGLLKKRSQDYFANIEFDGDVDCSRSWLDERPRESSEAGCADCNSTGMVSRTATTWGSAGVPPIFVTGVFDGH</sequence>
<proteinExistence type="predicted"/>
<organism evidence="1 2">
    <name type="scientific">Tetrabaena socialis</name>
    <dbReference type="NCBI Taxonomy" id="47790"/>
    <lineage>
        <taxon>Eukaryota</taxon>
        <taxon>Viridiplantae</taxon>
        <taxon>Chlorophyta</taxon>
        <taxon>core chlorophytes</taxon>
        <taxon>Chlorophyceae</taxon>
        <taxon>CS clade</taxon>
        <taxon>Chlamydomonadales</taxon>
        <taxon>Tetrabaenaceae</taxon>
        <taxon>Tetrabaena</taxon>
    </lineage>
</organism>
<evidence type="ECO:0000313" key="1">
    <source>
        <dbReference type="EMBL" id="PNH05591.1"/>
    </source>
</evidence>
<dbReference type="EMBL" id="PGGS01000294">
    <property type="protein sequence ID" value="PNH05591.1"/>
    <property type="molecule type" value="Genomic_DNA"/>
</dbReference>
<comment type="caution">
    <text evidence="1">The sequence shown here is derived from an EMBL/GenBank/DDBJ whole genome shotgun (WGS) entry which is preliminary data.</text>
</comment>
<gene>
    <name evidence="1" type="ORF">TSOC_008144</name>
</gene>
<evidence type="ECO:0000313" key="2">
    <source>
        <dbReference type="Proteomes" id="UP000236333"/>
    </source>
</evidence>